<gene>
    <name evidence="3" type="ORF">E2A64_06230</name>
</gene>
<keyword evidence="4" id="KW-1185">Reference proteome</keyword>
<sequence>MHPKSAVTALLAGFLSVSGIPALALDSGWVETEGARMRLVVDPEPDASGITRGALEIDLDEGWKTYWIDPGASGIPPQVDLSASSGIELTALRLPAPIRVDDGYSVWAGYKHPLSFAIEMKRDGGAADLRAKVFLGLCEKICVPFQTEFDIALPAPADINGTDVRARVAVEKAFAGLPGPASEDFDVLSARSDEGDSTITVDVKVPQGAEDQASIFVHGEGGWLFGTPEPAVSEDDKLHFSLPIEGRPRPDAENAELDVVVTLGERSIEKSVLLERN</sequence>
<feature type="signal peptide" evidence="1">
    <location>
        <begin position="1"/>
        <end position="24"/>
    </location>
</feature>
<evidence type="ECO:0000313" key="3">
    <source>
        <dbReference type="EMBL" id="TDH38692.1"/>
    </source>
</evidence>
<comment type="caution">
    <text evidence="3">The sequence shown here is derived from an EMBL/GenBank/DDBJ whole genome shotgun (WGS) entry which is preliminary data.</text>
</comment>
<dbReference type="InterPro" id="IPR028250">
    <property type="entry name" value="DsbDN"/>
</dbReference>
<dbReference type="Proteomes" id="UP000295131">
    <property type="component" value="Unassembled WGS sequence"/>
</dbReference>
<proteinExistence type="predicted"/>
<evidence type="ECO:0000256" key="1">
    <source>
        <dbReference type="SAM" id="SignalP"/>
    </source>
</evidence>
<dbReference type="Pfam" id="PF11412">
    <property type="entry name" value="DsbD_N"/>
    <property type="match status" value="1"/>
</dbReference>
<organism evidence="3 4">
    <name type="scientific">Pseudohoeflea suaedae</name>
    <dbReference type="NCBI Taxonomy" id="877384"/>
    <lineage>
        <taxon>Bacteria</taxon>
        <taxon>Pseudomonadati</taxon>
        <taxon>Pseudomonadota</taxon>
        <taxon>Alphaproteobacteria</taxon>
        <taxon>Hyphomicrobiales</taxon>
        <taxon>Rhizobiaceae</taxon>
        <taxon>Pseudohoeflea</taxon>
    </lineage>
</organism>
<accession>A0A4R5PNQ7</accession>
<dbReference type="EMBL" id="SMSI01000001">
    <property type="protein sequence ID" value="TDH38692.1"/>
    <property type="molecule type" value="Genomic_DNA"/>
</dbReference>
<evidence type="ECO:0000313" key="4">
    <source>
        <dbReference type="Proteomes" id="UP000295131"/>
    </source>
</evidence>
<evidence type="ECO:0000259" key="2">
    <source>
        <dbReference type="Pfam" id="PF11412"/>
    </source>
</evidence>
<keyword evidence="1" id="KW-0732">Signal</keyword>
<dbReference type="OrthoDB" id="9811036at2"/>
<feature type="domain" description="Thiol:disulfide interchange protein DsbD N-terminal" evidence="2">
    <location>
        <begin position="51"/>
        <end position="150"/>
    </location>
</feature>
<reference evidence="3 4" key="1">
    <citation type="journal article" date="2013" name="Int. J. Syst. Evol. Microbiol.">
        <title>Hoeflea suaedae sp. nov., an endophytic bacterium isolated from the root of the halophyte Suaeda maritima.</title>
        <authorList>
            <person name="Chung E.J."/>
            <person name="Park J.A."/>
            <person name="Pramanik P."/>
            <person name="Bibi F."/>
            <person name="Jeon C.O."/>
            <person name="Chung Y.R."/>
        </authorList>
    </citation>
    <scope>NUCLEOTIDE SEQUENCE [LARGE SCALE GENOMIC DNA]</scope>
    <source>
        <strain evidence="3 4">YC6898</strain>
    </source>
</reference>
<dbReference type="RefSeq" id="WP_133283526.1">
    <property type="nucleotide sequence ID" value="NZ_SMSI01000001.1"/>
</dbReference>
<feature type="chain" id="PRO_5020449709" description="Thiol:disulfide interchange protein DsbD N-terminal domain-containing protein" evidence="1">
    <location>
        <begin position="25"/>
        <end position="277"/>
    </location>
</feature>
<name>A0A4R5PNQ7_9HYPH</name>
<dbReference type="AlphaFoldDB" id="A0A4R5PNQ7"/>
<protein>
    <recommendedName>
        <fullName evidence="2">Thiol:disulfide interchange protein DsbD N-terminal domain-containing protein</fullName>
    </recommendedName>
</protein>